<evidence type="ECO:0000313" key="2">
    <source>
        <dbReference type="Proteomes" id="UP001057402"/>
    </source>
</evidence>
<sequence length="674" mass="75123">MGCLYSKGSAIEDSRESPKDGGISSSRRLRERKDSRLGLARGGTRYGAQDKMGEVNVVLIDQKGNVSARLRHDPAQKSGGNVDCVEKQRREKGDVAGFESIGRVPKAAEGEQVGAGWPSWLSAAAGEALQGWLPRRADTFEKLNKIGQGTYSSVYRARDVLNNKIVALKRVRFDNLDQESVKFMAREILYLRRLDHPNVIKLEGLITSRVSCSLYLVFEYMEHDLTGLTTRPGLKFSEPQIKCYMKQLLSGLDHCHRRGILHRDIKGSNLLISNDGILKIADFGLASAFDPHRTVPLTSRVVTLWYRPPELLLGATHYGAEVDLWSAGCILGELYTNKPILPGKTEVEQLHKIFKLCGSPSDDYWKKLHLRHEAVFKPPQPYRRCVTEMFKELPSPAVSLIDTLLSIDPFRRGTSALALRSEYFTTSPLACDPSNLPKYPPSKEIDMKMREEETRRRVAAGGPGNNHNTENMQVKDGHDQSRDKTVSGFLVAPPKQPRTSKEQRKDSSNEHHGRPSHSGPLVPGFAYAKPAKPLDHSNAASKNGNIPSISGFVAGRTSLARDNRGKSGHLFPEATNHAGRFSGPIREPEPSRKQDQRAYTSMRFSSHAADDGTTSRKEHDPYVLKSGGNKMYVSGPLLMSSNNTEQVLKEHDRRIQEHARKAKLGRIRSGRDRD</sequence>
<keyword evidence="2" id="KW-1185">Reference proteome</keyword>
<evidence type="ECO:0000313" key="1">
    <source>
        <dbReference type="EMBL" id="KAI4319784.1"/>
    </source>
</evidence>
<dbReference type="EMBL" id="CM042889">
    <property type="protein sequence ID" value="KAI4319784.1"/>
    <property type="molecule type" value="Genomic_DNA"/>
</dbReference>
<organism evidence="1 2">
    <name type="scientific">Melastoma candidum</name>
    <dbReference type="NCBI Taxonomy" id="119954"/>
    <lineage>
        <taxon>Eukaryota</taxon>
        <taxon>Viridiplantae</taxon>
        <taxon>Streptophyta</taxon>
        <taxon>Embryophyta</taxon>
        <taxon>Tracheophyta</taxon>
        <taxon>Spermatophyta</taxon>
        <taxon>Magnoliopsida</taxon>
        <taxon>eudicotyledons</taxon>
        <taxon>Gunneridae</taxon>
        <taxon>Pentapetalae</taxon>
        <taxon>rosids</taxon>
        <taxon>malvids</taxon>
        <taxon>Myrtales</taxon>
        <taxon>Melastomataceae</taxon>
        <taxon>Melastomatoideae</taxon>
        <taxon>Melastomateae</taxon>
        <taxon>Melastoma</taxon>
    </lineage>
</organism>
<reference evidence="2" key="1">
    <citation type="journal article" date="2023" name="Front. Plant Sci.">
        <title>Chromosomal-level genome assembly of Melastoma candidum provides insights into trichome evolution.</title>
        <authorList>
            <person name="Zhong Y."/>
            <person name="Wu W."/>
            <person name="Sun C."/>
            <person name="Zou P."/>
            <person name="Liu Y."/>
            <person name="Dai S."/>
            <person name="Zhou R."/>
        </authorList>
    </citation>
    <scope>NUCLEOTIDE SEQUENCE [LARGE SCALE GENOMIC DNA]</scope>
</reference>
<protein>
    <submittedName>
        <fullName evidence="1">Uncharacterized protein</fullName>
    </submittedName>
</protein>
<gene>
    <name evidence="1" type="ORF">MLD38_033344</name>
</gene>
<comment type="caution">
    <text evidence="1">The sequence shown here is derived from an EMBL/GenBank/DDBJ whole genome shotgun (WGS) entry which is preliminary data.</text>
</comment>
<dbReference type="Proteomes" id="UP001057402">
    <property type="component" value="Chromosome 10"/>
</dbReference>
<accession>A0ACB9M652</accession>
<proteinExistence type="predicted"/>
<name>A0ACB9M652_9MYRT</name>